<dbReference type="OrthoDB" id="9770435at2"/>
<comment type="caution">
    <text evidence="3">The sequence shown here is derived from an EMBL/GenBank/DDBJ whole genome shotgun (WGS) entry which is preliminary data.</text>
</comment>
<dbReference type="SMART" id="SM01204">
    <property type="entry name" value="FIST_C"/>
    <property type="match status" value="1"/>
</dbReference>
<dbReference type="InterPro" id="IPR019494">
    <property type="entry name" value="FIST_C"/>
</dbReference>
<dbReference type="Pfam" id="PF08495">
    <property type="entry name" value="FIST"/>
    <property type="match status" value="1"/>
</dbReference>
<sequence length="378" mass="39903">MKALSAATQIPDPYRAGADLGDALKALRPEVVFLFSTIDLANGPLLLEGLRDALELPDCLIIGNSGDGLYSPEGCSEFGAVALGLNSGGAVRWQLSVGRRVTTDPVAATREAMRAQQGASLAFLISDFHADASLVESVLEHEVDFPVIGGFAADDQQWHQCALYANSEVLSDCVVALGAHGPIRFGIHVENTISPVGQPGIVEAASGTRIDTISGIPAMQFIERETGKPVLRSDRGITSLTLTDHGPEPLKRLRAIAQDIGQSKQSLQLYGGIREGQQVQVCMANPEQIVREVDRVAAEAAAAGELQPVAALIISCAGRKSLLGSAVQREVEAVKRCLPGLPLAGFPSLGEIAPLRRSGGYSPNLFHNMTYVLLLIGS</sequence>
<dbReference type="InterPro" id="IPR013702">
    <property type="entry name" value="FIST_domain_N"/>
</dbReference>
<dbReference type="SMART" id="SM00897">
    <property type="entry name" value="FIST"/>
    <property type="match status" value="1"/>
</dbReference>
<organism evidence="3 4">
    <name type="scientific">Fluviicoccus keumensis</name>
    <dbReference type="NCBI Taxonomy" id="1435465"/>
    <lineage>
        <taxon>Bacteria</taxon>
        <taxon>Pseudomonadati</taxon>
        <taxon>Pseudomonadota</taxon>
        <taxon>Gammaproteobacteria</taxon>
        <taxon>Moraxellales</taxon>
        <taxon>Moraxellaceae</taxon>
        <taxon>Fluviicoccus</taxon>
    </lineage>
</organism>
<dbReference type="EMBL" id="SHKX01000014">
    <property type="protein sequence ID" value="RZU38173.1"/>
    <property type="molecule type" value="Genomic_DNA"/>
</dbReference>
<dbReference type="Pfam" id="PF10442">
    <property type="entry name" value="FIST_C"/>
    <property type="match status" value="1"/>
</dbReference>
<evidence type="ECO:0000313" key="3">
    <source>
        <dbReference type="EMBL" id="RZU38173.1"/>
    </source>
</evidence>
<evidence type="ECO:0008006" key="5">
    <source>
        <dbReference type="Google" id="ProtNLM"/>
    </source>
</evidence>
<protein>
    <recommendedName>
        <fullName evidence="5">Small ligand-binding sensory domain FIST</fullName>
    </recommendedName>
</protein>
<dbReference type="Proteomes" id="UP000292423">
    <property type="component" value="Unassembled WGS sequence"/>
</dbReference>
<dbReference type="PANTHER" id="PTHR40252">
    <property type="entry name" value="BLR0328 PROTEIN"/>
    <property type="match status" value="1"/>
</dbReference>
<proteinExistence type="predicted"/>
<dbReference type="PANTHER" id="PTHR40252:SF2">
    <property type="entry name" value="BLR0328 PROTEIN"/>
    <property type="match status" value="1"/>
</dbReference>
<evidence type="ECO:0000313" key="4">
    <source>
        <dbReference type="Proteomes" id="UP000292423"/>
    </source>
</evidence>
<dbReference type="RefSeq" id="WP_130414779.1">
    <property type="nucleotide sequence ID" value="NZ_SHKX01000014.1"/>
</dbReference>
<feature type="domain" description="FIST C-domain" evidence="2">
    <location>
        <begin position="218"/>
        <end position="355"/>
    </location>
</feature>
<gene>
    <name evidence="3" type="ORF">EV700_2751</name>
</gene>
<name>A0A4Q7YMW6_9GAMM</name>
<evidence type="ECO:0000259" key="2">
    <source>
        <dbReference type="SMART" id="SM01204"/>
    </source>
</evidence>
<dbReference type="AlphaFoldDB" id="A0A4Q7YMW6"/>
<reference evidence="3 4" key="1">
    <citation type="submission" date="2019-02" db="EMBL/GenBank/DDBJ databases">
        <title>Genomic Encyclopedia of Type Strains, Phase IV (KMG-IV): sequencing the most valuable type-strain genomes for metagenomic binning, comparative biology and taxonomic classification.</title>
        <authorList>
            <person name="Goeker M."/>
        </authorList>
    </citation>
    <scope>NUCLEOTIDE SEQUENCE [LARGE SCALE GENOMIC DNA]</scope>
    <source>
        <strain evidence="3 4">DSM 105135</strain>
    </source>
</reference>
<keyword evidence="4" id="KW-1185">Reference proteome</keyword>
<feature type="domain" description="FIST" evidence="1">
    <location>
        <begin position="28"/>
        <end position="217"/>
    </location>
</feature>
<evidence type="ECO:0000259" key="1">
    <source>
        <dbReference type="SMART" id="SM00897"/>
    </source>
</evidence>
<accession>A0A4Q7YMW6</accession>